<comment type="caution">
    <text evidence="2">The sequence shown here is derived from an EMBL/GenBank/DDBJ whole genome shotgun (WGS) entry which is preliminary data.</text>
</comment>
<dbReference type="RefSeq" id="WP_002940081.1">
    <property type="nucleotide sequence ID" value="NZ_AEYY01000009.1"/>
</dbReference>
<organism evidence="2 3">
    <name type="scientific">Streptococcus suis R61</name>
    <dbReference type="NCBI Taxonomy" id="996306"/>
    <lineage>
        <taxon>Bacteria</taxon>
        <taxon>Bacillati</taxon>
        <taxon>Bacillota</taxon>
        <taxon>Bacilli</taxon>
        <taxon>Lactobacillales</taxon>
        <taxon>Streptococcaceae</taxon>
        <taxon>Streptococcus</taxon>
    </lineage>
</organism>
<dbReference type="EMBL" id="AEYY01000009">
    <property type="protein sequence ID" value="EHC03623.1"/>
    <property type="molecule type" value="Genomic_DNA"/>
</dbReference>
<protein>
    <submittedName>
        <fullName evidence="2">Uncharacterized protein</fullName>
    </submittedName>
</protein>
<dbReference type="AlphaFoldDB" id="A0AA87F9S3"/>
<dbReference type="Pfam" id="PF11667">
    <property type="entry name" value="DUF3267"/>
    <property type="match status" value="1"/>
</dbReference>
<feature type="transmembrane region" description="Helical" evidence="1">
    <location>
        <begin position="6"/>
        <end position="31"/>
    </location>
</feature>
<feature type="transmembrane region" description="Helical" evidence="1">
    <location>
        <begin position="82"/>
        <end position="115"/>
    </location>
</feature>
<keyword evidence="1" id="KW-0812">Transmembrane</keyword>
<evidence type="ECO:0000313" key="2">
    <source>
        <dbReference type="EMBL" id="EHC03623.1"/>
    </source>
</evidence>
<proteinExistence type="predicted"/>
<evidence type="ECO:0000313" key="3">
    <source>
        <dbReference type="Proteomes" id="UP000004014"/>
    </source>
</evidence>
<dbReference type="Proteomes" id="UP000004014">
    <property type="component" value="Unassembled WGS sequence"/>
</dbReference>
<dbReference type="InterPro" id="IPR021683">
    <property type="entry name" value="DUF3267"/>
</dbReference>
<evidence type="ECO:0000256" key="1">
    <source>
        <dbReference type="SAM" id="Phobius"/>
    </source>
</evidence>
<keyword evidence="1" id="KW-0472">Membrane</keyword>
<reference evidence="2 3" key="1">
    <citation type="submission" date="2011-03" db="EMBL/GenBank/DDBJ databases">
        <title>Deep-sequencing identification of multiple resistance mechanism for the high antibiotic-resistance strain Streptococcus suis R61.</title>
        <authorList>
            <person name="Hu P."/>
            <person name="Yang M."/>
            <person name="Jin M."/>
            <person name="Xiao J."/>
        </authorList>
    </citation>
    <scope>NUCLEOTIDE SEQUENCE [LARGE SCALE GENOMIC DNA]</scope>
    <source>
        <strain evidence="2 3">R61</strain>
    </source>
</reference>
<sequence>MTVWEIIVQLPLVLLTVVVHELLHYLTAYFLGYNPKFEFEKFLVPSVKFLNKGRDIDNFMIALVAPVGMVLIGLLIPDNNAFLALVKIVCFLNVLHIFPFCTDGQVILLSLLNIVRKGGKA</sequence>
<name>A0AA87F9S3_STRSU</name>
<keyword evidence="1" id="KW-1133">Transmembrane helix</keyword>
<gene>
    <name evidence="2" type="ORF">SSUR61_0425</name>
</gene>
<accession>A0AA87F9S3</accession>
<feature type="transmembrane region" description="Helical" evidence="1">
    <location>
        <begin position="58"/>
        <end position="76"/>
    </location>
</feature>